<comment type="caution">
    <text evidence="1">The sequence shown here is derived from an EMBL/GenBank/DDBJ whole genome shotgun (WGS) entry which is preliminary data.</text>
</comment>
<keyword evidence="2" id="KW-1185">Reference proteome</keyword>
<proteinExistence type="predicted"/>
<dbReference type="EMBL" id="QGKV02000759">
    <property type="protein sequence ID" value="KAF3567027.1"/>
    <property type="molecule type" value="Genomic_DNA"/>
</dbReference>
<reference evidence="1 2" key="1">
    <citation type="journal article" date="2020" name="BMC Genomics">
        <title>Intraspecific diversification of the crop wild relative Brassica cretica Lam. using demographic model selection.</title>
        <authorList>
            <person name="Kioukis A."/>
            <person name="Michalopoulou V.A."/>
            <person name="Briers L."/>
            <person name="Pirintsos S."/>
            <person name="Studholme D.J."/>
            <person name="Pavlidis P."/>
            <person name="Sarris P.F."/>
        </authorList>
    </citation>
    <scope>NUCLEOTIDE SEQUENCE [LARGE SCALE GENOMIC DNA]</scope>
    <source>
        <strain evidence="2">cv. PFS-1207/04</strain>
    </source>
</reference>
<evidence type="ECO:0000313" key="2">
    <source>
        <dbReference type="Proteomes" id="UP000266723"/>
    </source>
</evidence>
<evidence type="ECO:0000313" key="1">
    <source>
        <dbReference type="EMBL" id="KAF3567027.1"/>
    </source>
</evidence>
<sequence length="105" mass="12354">MDAISWMQLCGCRTSGCRNSWIQLYGWMDGWMDGKLKDEPDAGMEHNELILAMKNKTNKLEKLWIRFMDELGLFQPKRRSNIQDKDPLSLADEPAMKFKSKKQRE</sequence>
<dbReference type="Proteomes" id="UP000266723">
    <property type="component" value="Unassembled WGS sequence"/>
</dbReference>
<accession>A0ABQ7D3Q7</accession>
<protein>
    <submittedName>
        <fullName evidence="1">Uncharacterized protein</fullName>
    </submittedName>
</protein>
<gene>
    <name evidence="1" type="ORF">DY000_02014264</name>
</gene>
<name>A0ABQ7D3Q7_BRACR</name>
<organism evidence="1 2">
    <name type="scientific">Brassica cretica</name>
    <name type="common">Mustard</name>
    <dbReference type="NCBI Taxonomy" id="69181"/>
    <lineage>
        <taxon>Eukaryota</taxon>
        <taxon>Viridiplantae</taxon>
        <taxon>Streptophyta</taxon>
        <taxon>Embryophyta</taxon>
        <taxon>Tracheophyta</taxon>
        <taxon>Spermatophyta</taxon>
        <taxon>Magnoliopsida</taxon>
        <taxon>eudicotyledons</taxon>
        <taxon>Gunneridae</taxon>
        <taxon>Pentapetalae</taxon>
        <taxon>rosids</taxon>
        <taxon>malvids</taxon>
        <taxon>Brassicales</taxon>
        <taxon>Brassicaceae</taxon>
        <taxon>Brassiceae</taxon>
        <taxon>Brassica</taxon>
    </lineage>
</organism>